<reference evidence="8" key="1">
    <citation type="journal article" date="2019" name="Int. J. Syst. Evol. Microbiol.">
        <title>The Global Catalogue of Microorganisms (GCM) 10K type strain sequencing project: providing services to taxonomists for standard genome sequencing and annotation.</title>
        <authorList>
            <consortium name="The Broad Institute Genomics Platform"/>
            <consortium name="The Broad Institute Genome Sequencing Center for Infectious Disease"/>
            <person name="Wu L."/>
            <person name="Ma J."/>
        </authorList>
    </citation>
    <scope>NUCLEOTIDE SEQUENCE [LARGE SCALE GENOMIC DNA]</scope>
    <source>
        <strain evidence="8">CCM 7526</strain>
    </source>
</reference>
<dbReference type="RefSeq" id="WP_317793416.1">
    <property type="nucleotide sequence ID" value="NZ_AP028461.1"/>
</dbReference>
<dbReference type="InterPro" id="IPR020843">
    <property type="entry name" value="ER"/>
</dbReference>
<gene>
    <name evidence="7" type="ORF">ACFQ5G_14995</name>
</gene>
<proteinExistence type="inferred from homology"/>
<dbReference type="Proteomes" id="UP001597183">
    <property type="component" value="Unassembled WGS sequence"/>
</dbReference>
<dbReference type="SUPFAM" id="SSF50129">
    <property type="entry name" value="GroES-like"/>
    <property type="match status" value="1"/>
</dbReference>
<evidence type="ECO:0000256" key="5">
    <source>
        <dbReference type="RuleBase" id="RU361277"/>
    </source>
</evidence>
<dbReference type="Gene3D" id="3.90.180.10">
    <property type="entry name" value="Medium-chain alcohol dehydrogenases, catalytic domain"/>
    <property type="match status" value="2"/>
</dbReference>
<dbReference type="InterPro" id="IPR036291">
    <property type="entry name" value="NAD(P)-bd_dom_sf"/>
</dbReference>
<feature type="domain" description="Enoyl reductase (ER)" evidence="6">
    <location>
        <begin position="11"/>
        <end position="435"/>
    </location>
</feature>
<dbReference type="Gene3D" id="3.40.50.720">
    <property type="entry name" value="NAD(P)-binding Rossmann-like Domain"/>
    <property type="match status" value="1"/>
</dbReference>
<keyword evidence="4" id="KW-0560">Oxidoreductase</keyword>
<keyword evidence="3 5" id="KW-0862">Zinc</keyword>
<evidence type="ECO:0000256" key="4">
    <source>
        <dbReference type="ARBA" id="ARBA00023002"/>
    </source>
</evidence>
<dbReference type="SUPFAM" id="SSF51735">
    <property type="entry name" value="NAD(P)-binding Rossmann-fold domains"/>
    <property type="match status" value="1"/>
</dbReference>
<dbReference type="Pfam" id="PF08240">
    <property type="entry name" value="ADH_N"/>
    <property type="match status" value="1"/>
</dbReference>
<dbReference type="PROSITE" id="PS00059">
    <property type="entry name" value="ADH_ZINC"/>
    <property type="match status" value="1"/>
</dbReference>
<comment type="cofactor">
    <cofactor evidence="1 5">
        <name>Zn(2+)</name>
        <dbReference type="ChEBI" id="CHEBI:29105"/>
    </cofactor>
</comment>
<dbReference type="SMART" id="SM00829">
    <property type="entry name" value="PKS_ER"/>
    <property type="match status" value="1"/>
</dbReference>
<sequence>MRAVVFDAIEGQPEVREVPDPTPPPGGVVVRVMATGLCRSDWHAWAGHDEITLPHVPGHELAGVVSAVGAGVSRWAVGDRVTVPFVCGCGRCSWCLSGQAQVCPEQQQPGFTHWGSFAEQVLLHAADTNLVAVPDRVGFEAAAGLGCRFATAYRALAHRANVTAGEWVTVIGAGGVGLSSVMIARALGARVIAVDRNPAALAVAAGLGAEYTLLTSPTGEASPFSLTAATPAAGAPALTPGTATPTAGASALTSGIAAPAFGASALTPDTATPTAGASALAPGIAVPTAGGLPLAPNIAAPTAGGLPLTPVFGVSDAVAELTGGGGDVSVDAVGGEQTCADAILSLRRRGRHVQVGLLPPVDGHPRVPMARVIGWELDVLGSHGMAAADYPEMMALIAAGRLEPQRLIERTIGLTEAATLLPVFDQATVAGMTMIDPRLI</sequence>
<dbReference type="Pfam" id="PF00107">
    <property type="entry name" value="ADH_zinc_N"/>
    <property type="match status" value="2"/>
</dbReference>
<evidence type="ECO:0000313" key="7">
    <source>
        <dbReference type="EMBL" id="MFD1366658.1"/>
    </source>
</evidence>
<name>A0ABW4A900_9ACTN</name>
<evidence type="ECO:0000259" key="6">
    <source>
        <dbReference type="SMART" id="SM00829"/>
    </source>
</evidence>
<keyword evidence="8" id="KW-1185">Reference proteome</keyword>
<evidence type="ECO:0000313" key="8">
    <source>
        <dbReference type="Proteomes" id="UP001597183"/>
    </source>
</evidence>
<dbReference type="InterPro" id="IPR013154">
    <property type="entry name" value="ADH-like_N"/>
</dbReference>
<comment type="caution">
    <text evidence="7">The sequence shown here is derived from an EMBL/GenBank/DDBJ whole genome shotgun (WGS) entry which is preliminary data.</text>
</comment>
<protein>
    <submittedName>
        <fullName evidence="7">Alcohol dehydrogenase catalytic domain-containing protein</fullName>
    </submittedName>
</protein>
<organism evidence="7 8">
    <name type="scientific">Actinoplanes sichuanensis</name>
    <dbReference type="NCBI Taxonomy" id="512349"/>
    <lineage>
        <taxon>Bacteria</taxon>
        <taxon>Bacillati</taxon>
        <taxon>Actinomycetota</taxon>
        <taxon>Actinomycetes</taxon>
        <taxon>Micromonosporales</taxon>
        <taxon>Micromonosporaceae</taxon>
        <taxon>Actinoplanes</taxon>
    </lineage>
</organism>
<dbReference type="PANTHER" id="PTHR43401">
    <property type="entry name" value="L-THREONINE 3-DEHYDROGENASE"/>
    <property type="match status" value="1"/>
</dbReference>
<dbReference type="InterPro" id="IPR013149">
    <property type="entry name" value="ADH-like_C"/>
</dbReference>
<dbReference type="InterPro" id="IPR050129">
    <property type="entry name" value="Zn_alcohol_dh"/>
</dbReference>
<evidence type="ECO:0000256" key="3">
    <source>
        <dbReference type="ARBA" id="ARBA00022833"/>
    </source>
</evidence>
<dbReference type="PANTHER" id="PTHR43401:SF5">
    <property type="entry name" value="ALCOHOL DEHYDROGENASE-RELATED"/>
    <property type="match status" value="1"/>
</dbReference>
<evidence type="ECO:0000256" key="1">
    <source>
        <dbReference type="ARBA" id="ARBA00001947"/>
    </source>
</evidence>
<evidence type="ECO:0000256" key="2">
    <source>
        <dbReference type="ARBA" id="ARBA00022723"/>
    </source>
</evidence>
<dbReference type="EMBL" id="JBHTMK010000018">
    <property type="protein sequence ID" value="MFD1366658.1"/>
    <property type="molecule type" value="Genomic_DNA"/>
</dbReference>
<keyword evidence="2 5" id="KW-0479">Metal-binding</keyword>
<dbReference type="InterPro" id="IPR002328">
    <property type="entry name" value="ADH_Zn_CS"/>
</dbReference>
<accession>A0ABW4A900</accession>
<comment type="similarity">
    <text evidence="5">Belongs to the zinc-containing alcohol dehydrogenase family.</text>
</comment>
<dbReference type="InterPro" id="IPR011032">
    <property type="entry name" value="GroES-like_sf"/>
</dbReference>